<evidence type="ECO:0000259" key="2">
    <source>
        <dbReference type="PROSITE" id="PS50106"/>
    </source>
</evidence>
<dbReference type="Gene3D" id="2.30.42.10">
    <property type="match status" value="1"/>
</dbReference>
<dbReference type="GO" id="GO:0005737">
    <property type="term" value="C:cytoplasm"/>
    <property type="evidence" value="ECO:0007669"/>
    <property type="project" value="TreeGrafter"/>
</dbReference>
<gene>
    <name evidence="3" type="ORF">EG68_00299</name>
</gene>
<feature type="compositionally biased region" description="Polar residues" evidence="1">
    <location>
        <begin position="368"/>
        <end position="377"/>
    </location>
</feature>
<reference evidence="3" key="1">
    <citation type="submission" date="2019-07" db="EMBL/GenBank/DDBJ databases">
        <title>Annotation for the trematode Paragonimus miyazaki's.</title>
        <authorList>
            <person name="Choi Y.-J."/>
        </authorList>
    </citation>
    <scope>NUCLEOTIDE SEQUENCE</scope>
    <source>
        <strain evidence="3">Japan</strain>
    </source>
</reference>
<dbReference type="OrthoDB" id="6257913at2759"/>
<dbReference type="PANTHER" id="PTHR45872">
    <property type="entry name" value="RHO GUANINE NUCLEOTIDE EXCHANGE FACTOR 2, ISOFORM D"/>
    <property type="match status" value="1"/>
</dbReference>
<dbReference type="PANTHER" id="PTHR45872:SF2">
    <property type="entry name" value="RHO GUANINE NUCLEOTIDE EXCHANGE FACTOR 2, ISOFORM D"/>
    <property type="match status" value="1"/>
</dbReference>
<accession>A0A8S9ZCG8</accession>
<evidence type="ECO:0000313" key="3">
    <source>
        <dbReference type="EMBL" id="KAF7262448.1"/>
    </source>
</evidence>
<proteinExistence type="predicted"/>
<dbReference type="EMBL" id="JTDE01000062">
    <property type="protein sequence ID" value="KAF7262448.1"/>
    <property type="molecule type" value="Genomic_DNA"/>
</dbReference>
<feature type="compositionally biased region" description="Low complexity" evidence="1">
    <location>
        <begin position="528"/>
        <end position="547"/>
    </location>
</feature>
<dbReference type="PROSITE" id="PS50106">
    <property type="entry name" value="PDZ"/>
    <property type="match status" value="1"/>
</dbReference>
<feature type="compositionally biased region" description="Basic residues" evidence="1">
    <location>
        <begin position="512"/>
        <end position="525"/>
    </location>
</feature>
<feature type="compositionally biased region" description="Polar residues" evidence="1">
    <location>
        <begin position="552"/>
        <end position="569"/>
    </location>
</feature>
<sequence>MSTLISAPVRGRKVVRTVTAPTIMRPSERLKRMSLERPSEPDKETLRFPEQSVSLYELNGQCTSSPDHLSRSLSRTEIHSKYSLRQQMKETMASITPSDPTTPPQRRHRREITRCWSRERVIRSEVILSIRRPMDRSMNELSIPTEQHTIPHKTPIRSCSARQTGTRDDHSVASAVGKRIPIRTCYTNTAEIDSPNVSFQVVPMEPSSSQVQPIVRFAKEQIMQTPEEYVTDMTPTQKISVDSTTTSSWYSVDSTPKLSSTQSPSFIDHSTQVELDEFLFAHRSQWNTDSEPDLFTQLKTETELYNNLSILHSTDFGRHPSTVTEDNSTNSLYSTASSSLPSNKSSSASSVASSNDSPTSLIEDDNQPMDQTKTQEATWTQRVETVQSQSDTCRNLCTVSHFEAIVKRDATGYGLRVCGNKPVSVHSVRQGGTAEEAGLQPGDQIIKVNGELVELMNHDDVVALIKAKPIVCFLLRRQSFAEIQPVTVPNESDCLKQCRQLTANEDPMLRSQSRRHYNHKRRRDSFKRSSGSAAAIQRRARITQSAIEPLENTASSQTNQDSASDSTGPYTDEDLESLASRKLDEHEPFGVSL</sequence>
<evidence type="ECO:0000313" key="4">
    <source>
        <dbReference type="Proteomes" id="UP000822476"/>
    </source>
</evidence>
<comment type="caution">
    <text evidence="3">The sequence shown here is derived from an EMBL/GenBank/DDBJ whole genome shotgun (WGS) entry which is preliminary data.</text>
</comment>
<dbReference type="SUPFAM" id="SSF50156">
    <property type="entry name" value="PDZ domain-like"/>
    <property type="match status" value="1"/>
</dbReference>
<dbReference type="AlphaFoldDB" id="A0A8S9ZCG8"/>
<dbReference type="SMART" id="SM00228">
    <property type="entry name" value="PDZ"/>
    <property type="match status" value="1"/>
</dbReference>
<feature type="compositionally biased region" description="Basic and acidic residues" evidence="1">
    <location>
        <begin position="579"/>
        <end position="593"/>
    </location>
</feature>
<feature type="region of interest" description="Disordered" evidence="1">
    <location>
        <begin position="505"/>
        <end position="593"/>
    </location>
</feature>
<dbReference type="GO" id="GO:0001664">
    <property type="term" value="F:G protein-coupled receptor binding"/>
    <property type="evidence" value="ECO:0007669"/>
    <property type="project" value="TreeGrafter"/>
</dbReference>
<evidence type="ECO:0000256" key="1">
    <source>
        <dbReference type="SAM" id="MobiDB-lite"/>
    </source>
</evidence>
<dbReference type="InterPro" id="IPR001478">
    <property type="entry name" value="PDZ"/>
</dbReference>
<feature type="compositionally biased region" description="Low complexity" evidence="1">
    <location>
        <begin position="327"/>
        <end position="360"/>
    </location>
</feature>
<dbReference type="GO" id="GO:0005085">
    <property type="term" value="F:guanyl-nucleotide exchange factor activity"/>
    <property type="evidence" value="ECO:0007669"/>
    <property type="project" value="TreeGrafter"/>
</dbReference>
<dbReference type="GO" id="GO:0007186">
    <property type="term" value="P:G protein-coupled receptor signaling pathway"/>
    <property type="evidence" value="ECO:0007669"/>
    <property type="project" value="TreeGrafter"/>
</dbReference>
<feature type="domain" description="PDZ" evidence="2">
    <location>
        <begin position="403"/>
        <end position="466"/>
    </location>
</feature>
<dbReference type="Proteomes" id="UP000822476">
    <property type="component" value="Unassembled WGS sequence"/>
</dbReference>
<feature type="region of interest" description="Disordered" evidence="1">
    <location>
        <begin position="316"/>
        <end position="377"/>
    </location>
</feature>
<dbReference type="Pfam" id="PF00595">
    <property type="entry name" value="PDZ"/>
    <property type="match status" value="1"/>
</dbReference>
<dbReference type="InterPro" id="IPR036034">
    <property type="entry name" value="PDZ_sf"/>
</dbReference>
<organism evidence="3 4">
    <name type="scientific">Paragonimus skrjabini miyazakii</name>
    <dbReference type="NCBI Taxonomy" id="59628"/>
    <lineage>
        <taxon>Eukaryota</taxon>
        <taxon>Metazoa</taxon>
        <taxon>Spiralia</taxon>
        <taxon>Lophotrochozoa</taxon>
        <taxon>Platyhelminthes</taxon>
        <taxon>Trematoda</taxon>
        <taxon>Digenea</taxon>
        <taxon>Plagiorchiida</taxon>
        <taxon>Troglotremata</taxon>
        <taxon>Troglotrematidae</taxon>
        <taxon>Paragonimus</taxon>
    </lineage>
</organism>
<name>A0A8S9ZCG8_9TREM</name>
<protein>
    <recommendedName>
        <fullName evidence="2">PDZ domain-containing protein</fullName>
    </recommendedName>
</protein>
<keyword evidence="4" id="KW-1185">Reference proteome</keyword>